<proteinExistence type="predicted"/>
<keyword evidence="2" id="KW-1185">Reference proteome</keyword>
<reference evidence="1 2" key="1">
    <citation type="submission" date="2019-01" db="EMBL/GenBank/DDBJ databases">
        <authorList>
            <person name="Chen W.-M."/>
        </authorList>
    </citation>
    <scope>NUCLEOTIDE SEQUENCE [LARGE SCALE GENOMIC DNA]</scope>
    <source>
        <strain evidence="1 2">TLA-22</strain>
    </source>
</reference>
<dbReference type="AlphaFoldDB" id="A0A437J4B8"/>
<evidence type="ECO:0000313" key="1">
    <source>
        <dbReference type="EMBL" id="RVT39470.1"/>
    </source>
</evidence>
<evidence type="ECO:0000313" key="2">
    <source>
        <dbReference type="Proteomes" id="UP000282977"/>
    </source>
</evidence>
<dbReference type="RefSeq" id="WP_164847516.1">
    <property type="nucleotide sequence ID" value="NZ_RZUL01000007.1"/>
</dbReference>
<protein>
    <submittedName>
        <fullName evidence="1">Uncharacterized protein</fullName>
    </submittedName>
</protein>
<dbReference type="EMBL" id="RZUL01000007">
    <property type="protein sequence ID" value="RVT39470.1"/>
    <property type="molecule type" value="Genomic_DNA"/>
</dbReference>
<comment type="caution">
    <text evidence="1">The sequence shown here is derived from an EMBL/GenBank/DDBJ whole genome shotgun (WGS) entry which is preliminary data.</text>
</comment>
<dbReference type="Proteomes" id="UP000282977">
    <property type="component" value="Unassembled WGS sequence"/>
</dbReference>
<organism evidence="1 2">
    <name type="scientific">Sphingobium algorifonticola</name>
    <dbReference type="NCBI Taxonomy" id="2008318"/>
    <lineage>
        <taxon>Bacteria</taxon>
        <taxon>Pseudomonadati</taxon>
        <taxon>Pseudomonadota</taxon>
        <taxon>Alphaproteobacteria</taxon>
        <taxon>Sphingomonadales</taxon>
        <taxon>Sphingomonadaceae</taxon>
        <taxon>Sphingobium</taxon>
    </lineage>
</organism>
<sequence length="66" mass="7364">MMKSGPAQSIFALDLLESQYFCGFQRRNFRNLGDAESSMPRRTRACHTAGATDIHHPLAFRGAPPQ</sequence>
<accession>A0A437J4B8</accession>
<gene>
    <name evidence="1" type="ORF">ENE74_15630</name>
</gene>
<name>A0A437J4B8_9SPHN</name>